<accession>A0ACD5WW83</accession>
<organism evidence="1 2">
    <name type="scientific">Avena sativa</name>
    <name type="common">Oat</name>
    <dbReference type="NCBI Taxonomy" id="4498"/>
    <lineage>
        <taxon>Eukaryota</taxon>
        <taxon>Viridiplantae</taxon>
        <taxon>Streptophyta</taxon>
        <taxon>Embryophyta</taxon>
        <taxon>Tracheophyta</taxon>
        <taxon>Spermatophyta</taxon>
        <taxon>Magnoliopsida</taxon>
        <taxon>Liliopsida</taxon>
        <taxon>Poales</taxon>
        <taxon>Poaceae</taxon>
        <taxon>BOP clade</taxon>
        <taxon>Pooideae</taxon>
        <taxon>Poodae</taxon>
        <taxon>Poeae</taxon>
        <taxon>Poeae Chloroplast Group 1 (Aveneae type)</taxon>
        <taxon>Aveninae</taxon>
        <taxon>Avena</taxon>
    </lineage>
</organism>
<dbReference type="Proteomes" id="UP001732700">
    <property type="component" value="Chromosome 4C"/>
</dbReference>
<name>A0ACD5WW83_AVESA</name>
<reference evidence="1" key="1">
    <citation type="submission" date="2021-05" db="EMBL/GenBank/DDBJ databases">
        <authorList>
            <person name="Scholz U."/>
            <person name="Mascher M."/>
            <person name="Fiebig A."/>
        </authorList>
    </citation>
    <scope>NUCLEOTIDE SEQUENCE [LARGE SCALE GENOMIC DNA]</scope>
</reference>
<protein>
    <submittedName>
        <fullName evidence="1">Uncharacterized protein</fullName>
    </submittedName>
</protein>
<evidence type="ECO:0000313" key="1">
    <source>
        <dbReference type="EnsemblPlants" id="AVESA.00010b.r2.4CG1298850.1.CDS"/>
    </source>
</evidence>
<keyword evidence="2" id="KW-1185">Reference proteome</keyword>
<evidence type="ECO:0000313" key="2">
    <source>
        <dbReference type="Proteomes" id="UP001732700"/>
    </source>
</evidence>
<sequence>MLRGFVSYLRRDATSIGFRPVLSVGVAGEHSCHRGPPRRPRRADPLASAGPVRRTECVSKHWLHGLITHPEHRRKIPQPLTGFFRQTQNHIIDFPFAVFPIVGDEDDDDNQDGVLDFPFAVFPIMGDDGHDDQDGVLDFPFMGDDDYDQDDFPFVWDDDDADADQDDLPLVWDEDDDLFHFLEDDDDGYHSGITSVPDFLSIVGENAHQVASPSLSFLPAGYRSIQPKHCSDGLVLCLCWKVFPMMHESDYVVCNPATQQYETLPGYGHHGRSSMPLHLAADPASGHFHVFAMLENHHGYIGALDIYSSKDRAWSHKEAHWDHDALPVYPQHTVFLHGMLHLLTMRRTIATLDTQGSSWKKIHLLEKMESMDVEVPSWPFIGKSQGHLHYINYSHDNYYTLSVWILQADNTWIHKHKISTHALFRNKLYTKQDLHVREISLVAMHPERNTIFFAVSDEKKLMSYDMGRRRGKTRLRGLLNCHTDGMVFNPYHPYVPSWRSIPPLHPE</sequence>
<proteinExistence type="predicted"/>
<reference evidence="1" key="2">
    <citation type="submission" date="2025-09" db="UniProtKB">
        <authorList>
            <consortium name="EnsemblPlants"/>
        </authorList>
    </citation>
    <scope>IDENTIFICATION</scope>
</reference>
<dbReference type="EnsemblPlants" id="AVESA.00010b.r2.4CG1298850.1">
    <property type="protein sequence ID" value="AVESA.00010b.r2.4CG1298850.1.CDS"/>
    <property type="gene ID" value="AVESA.00010b.r2.4CG1298850"/>
</dbReference>